<feature type="domain" description="RING-type" evidence="11">
    <location>
        <begin position="27"/>
        <end position="66"/>
    </location>
</feature>
<dbReference type="GO" id="GO:0008270">
    <property type="term" value="F:zinc ion binding"/>
    <property type="evidence" value="ECO:0007669"/>
    <property type="project" value="UniProtKB-KW"/>
</dbReference>
<comment type="catalytic activity">
    <reaction evidence="1">
        <text>S-ubiquitinyl-[E2 ubiquitin-conjugating enzyme]-L-cysteine + [acceptor protein]-L-lysine = [E2 ubiquitin-conjugating enzyme]-L-cysteine + N(6)-ubiquitinyl-[acceptor protein]-L-lysine.</text>
        <dbReference type="EC" id="2.3.2.27"/>
    </reaction>
</comment>
<keyword evidence="6" id="KW-0862">Zinc</keyword>
<dbReference type="PROSITE" id="PS50089">
    <property type="entry name" value="ZF_RING_2"/>
    <property type="match status" value="1"/>
</dbReference>
<protein>
    <recommendedName>
        <fullName evidence="2">RING-type E3 ubiquitin transferase</fullName>
        <ecNumber evidence="2">2.3.2.27</ecNumber>
    </recommendedName>
</protein>
<evidence type="ECO:0000256" key="4">
    <source>
        <dbReference type="ARBA" id="ARBA00022723"/>
    </source>
</evidence>
<keyword evidence="13" id="KW-1185">Reference proteome</keyword>
<dbReference type="GO" id="GO:0061630">
    <property type="term" value="F:ubiquitin protein ligase activity"/>
    <property type="evidence" value="ECO:0007669"/>
    <property type="project" value="UniProtKB-EC"/>
</dbReference>
<feature type="region of interest" description="Disordered" evidence="10">
    <location>
        <begin position="295"/>
        <end position="424"/>
    </location>
</feature>
<dbReference type="Gene3D" id="3.30.40.10">
    <property type="entry name" value="Zinc/RING finger domain, C3HC4 (zinc finger)"/>
    <property type="match status" value="1"/>
</dbReference>
<reference evidence="12 13" key="1">
    <citation type="submission" date="2018-07" db="EMBL/GenBank/DDBJ databases">
        <title>A high quality draft genome assembly of the barn swallow (H. rustica rustica).</title>
        <authorList>
            <person name="Formenti G."/>
            <person name="Chiara M."/>
            <person name="Poveda L."/>
            <person name="Francoijs K.-J."/>
            <person name="Bonisoli-Alquati A."/>
            <person name="Canova L."/>
            <person name="Gianfranceschi L."/>
            <person name="Horner D.S."/>
            <person name="Saino N."/>
        </authorList>
    </citation>
    <scope>NUCLEOTIDE SEQUENCE [LARGE SCALE GENOMIC DNA]</scope>
    <source>
        <strain evidence="12">Chelidonia</strain>
        <tissue evidence="12">Blood</tissue>
    </source>
</reference>
<evidence type="ECO:0000256" key="10">
    <source>
        <dbReference type="SAM" id="MobiDB-lite"/>
    </source>
</evidence>
<evidence type="ECO:0000256" key="9">
    <source>
        <dbReference type="PROSITE-ProRule" id="PRU00175"/>
    </source>
</evidence>
<dbReference type="PROSITE" id="PS00518">
    <property type="entry name" value="ZF_RING_1"/>
    <property type="match status" value="1"/>
</dbReference>
<evidence type="ECO:0000256" key="3">
    <source>
        <dbReference type="ARBA" id="ARBA00022679"/>
    </source>
</evidence>
<keyword evidence="5 9" id="KW-0863">Zinc-finger</keyword>
<dbReference type="SMART" id="SM00184">
    <property type="entry name" value="RING"/>
    <property type="match status" value="1"/>
</dbReference>
<evidence type="ECO:0000313" key="13">
    <source>
        <dbReference type="Proteomes" id="UP000269221"/>
    </source>
</evidence>
<dbReference type="SUPFAM" id="SSF57850">
    <property type="entry name" value="RING/U-box"/>
    <property type="match status" value="1"/>
</dbReference>
<evidence type="ECO:0000256" key="6">
    <source>
        <dbReference type="ARBA" id="ARBA00022833"/>
    </source>
</evidence>
<feature type="region of interest" description="Disordered" evidence="10">
    <location>
        <begin position="244"/>
        <end position="278"/>
    </location>
</feature>
<keyword evidence="7" id="KW-0805">Transcription regulation</keyword>
<dbReference type="PANTHER" id="PTHR46077">
    <property type="entry name" value="E3 UBIQUITIN-PROTEIN LIGASE TOPORS"/>
    <property type="match status" value="1"/>
</dbReference>
<evidence type="ECO:0000256" key="5">
    <source>
        <dbReference type="ARBA" id="ARBA00022771"/>
    </source>
</evidence>
<dbReference type="GO" id="GO:0000209">
    <property type="term" value="P:protein polyubiquitination"/>
    <property type="evidence" value="ECO:0007669"/>
    <property type="project" value="TreeGrafter"/>
</dbReference>
<dbReference type="Pfam" id="PF13639">
    <property type="entry name" value="zf-RING_2"/>
    <property type="match status" value="1"/>
</dbReference>
<organism evidence="12 13">
    <name type="scientific">Hirundo rustica rustica</name>
    <dbReference type="NCBI Taxonomy" id="333673"/>
    <lineage>
        <taxon>Eukaryota</taxon>
        <taxon>Metazoa</taxon>
        <taxon>Chordata</taxon>
        <taxon>Craniata</taxon>
        <taxon>Vertebrata</taxon>
        <taxon>Euteleostomi</taxon>
        <taxon>Archelosauria</taxon>
        <taxon>Archosauria</taxon>
        <taxon>Dinosauria</taxon>
        <taxon>Saurischia</taxon>
        <taxon>Theropoda</taxon>
        <taxon>Coelurosauria</taxon>
        <taxon>Aves</taxon>
        <taxon>Neognathae</taxon>
        <taxon>Neoaves</taxon>
        <taxon>Telluraves</taxon>
        <taxon>Australaves</taxon>
        <taxon>Passeriformes</taxon>
        <taxon>Sylvioidea</taxon>
        <taxon>Hirundinidae</taxon>
        <taxon>Hirundo</taxon>
    </lineage>
</organism>
<evidence type="ECO:0000256" key="8">
    <source>
        <dbReference type="ARBA" id="ARBA00023163"/>
    </source>
</evidence>
<dbReference type="STRING" id="333673.A0A3M0JK57"/>
<proteinExistence type="predicted"/>
<dbReference type="OrthoDB" id="21204at2759"/>
<feature type="compositionally biased region" description="Low complexity" evidence="10">
    <location>
        <begin position="374"/>
        <end position="389"/>
    </location>
</feature>
<feature type="compositionally biased region" description="Polar residues" evidence="10">
    <location>
        <begin position="312"/>
        <end position="323"/>
    </location>
</feature>
<keyword evidence="3" id="KW-0808">Transferase</keyword>
<dbReference type="GO" id="GO:0006513">
    <property type="term" value="P:protein monoubiquitination"/>
    <property type="evidence" value="ECO:0007669"/>
    <property type="project" value="TreeGrafter"/>
</dbReference>
<feature type="compositionally biased region" description="Polar residues" evidence="10">
    <location>
        <begin position="244"/>
        <end position="253"/>
    </location>
</feature>
<dbReference type="InterPro" id="IPR013083">
    <property type="entry name" value="Znf_RING/FYVE/PHD"/>
</dbReference>
<dbReference type="EC" id="2.3.2.27" evidence="2"/>
<evidence type="ECO:0000256" key="7">
    <source>
        <dbReference type="ARBA" id="ARBA00023015"/>
    </source>
</evidence>
<evidence type="ECO:0000256" key="1">
    <source>
        <dbReference type="ARBA" id="ARBA00000900"/>
    </source>
</evidence>
<name>A0A3M0JK57_HIRRU</name>
<sequence length="424" mass="46812">MGSIFSFLIQSRLPKGIDKATETEWNCPICRDARDDLAYVMPCLHQFCLACIMRWAEMQRVCPLCRELIEAVRFSVQTDSYIDCIFTNSEESANASSWTVITLGQLVKNSPYVESPSRASWGILSTADHGGTGTQLVGGLPPRVWAELFQREEHLLDPVVPWLRQELEAKYGSRWWMARIAESIILHAVSICGPARNVLVHVLQDFLEEHTEPLIHGIISIIVNECTQEAQRLLHFHVSENNPVSTSSRFQMDSTISHTTSASSSAGSSEEHQPSTSEDLLHTLHQSAPIPAEQEELGEEAVAEEPSREDNSTVTNSTNNQEDNLAPQAAPASSPAGSRMEDQPSISEAVIYTLHPPAPTAAEQEELEPTAAEIPSIQSDSQSSSTPSQGRGPLARRPQRSTRRRAASHLDSPQPLKRPSNQQQ</sequence>
<dbReference type="InterPro" id="IPR001841">
    <property type="entry name" value="Znf_RING"/>
</dbReference>
<feature type="compositionally biased region" description="Basic residues" evidence="10">
    <location>
        <begin position="397"/>
        <end position="407"/>
    </location>
</feature>
<evidence type="ECO:0000256" key="2">
    <source>
        <dbReference type="ARBA" id="ARBA00012483"/>
    </source>
</evidence>
<dbReference type="EMBL" id="QRBI01000141">
    <property type="protein sequence ID" value="RMC01065.1"/>
    <property type="molecule type" value="Genomic_DNA"/>
</dbReference>
<dbReference type="AlphaFoldDB" id="A0A3M0JK57"/>
<dbReference type="InterPro" id="IPR017907">
    <property type="entry name" value="Znf_RING_CS"/>
</dbReference>
<evidence type="ECO:0000259" key="11">
    <source>
        <dbReference type="PROSITE" id="PS50089"/>
    </source>
</evidence>
<dbReference type="Proteomes" id="UP000269221">
    <property type="component" value="Unassembled WGS sequence"/>
</dbReference>
<keyword evidence="4" id="KW-0479">Metal-binding</keyword>
<evidence type="ECO:0000313" key="12">
    <source>
        <dbReference type="EMBL" id="RMC01065.1"/>
    </source>
</evidence>
<feature type="compositionally biased region" description="Low complexity" evidence="10">
    <location>
        <begin position="326"/>
        <end position="338"/>
    </location>
</feature>
<dbReference type="PANTHER" id="PTHR46077:SF1">
    <property type="entry name" value="TOP1 BINDING ARGININE_SERINE RICH PROTEIN, E3 UBIQUITIN LIGASE"/>
    <property type="match status" value="1"/>
</dbReference>
<feature type="compositionally biased region" description="Low complexity" evidence="10">
    <location>
        <begin position="254"/>
        <end position="268"/>
    </location>
</feature>
<keyword evidence="8" id="KW-0804">Transcription</keyword>
<gene>
    <name evidence="12" type="ORF">DUI87_22329</name>
</gene>
<accession>A0A3M0JK57</accession>
<comment type="caution">
    <text evidence="12">The sequence shown here is derived from an EMBL/GenBank/DDBJ whole genome shotgun (WGS) entry which is preliminary data.</text>
</comment>